<evidence type="ECO:0000256" key="2">
    <source>
        <dbReference type="ARBA" id="ARBA00023239"/>
    </source>
</evidence>
<accession>A0ABW0ZBA8</accession>
<dbReference type="Pfam" id="PF01903">
    <property type="entry name" value="CbiX"/>
    <property type="match status" value="2"/>
</dbReference>
<dbReference type="EMBL" id="JBHSPB010000027">
    <property type="protein sequence ID" value="MFC5724419.1"/>
    <property type="molecule type" value="Genomic_DNA"/>
</dbReference>
<proteinExistence type="predicted"/>
<gene>
    <name evidence="3" type="ORF">ACFP1Z_30120</name>
</gene>
<evidence type="ECO:0000313" key="4">
    <source>
        <dbReference type="Proteomes" id="UP001596083"/>
    </source>
</evidence>
<protein>
    <submittedName>
        <fullName evidence="3">Sirohydrochlorin chelatase</fullName>
    </submittedName>
</protein>
<dbReference type="PANTHER" id="PTHR33542">
    <property type="entry name" value="SIROHYDROCHLORIN FERROCHELATASE, CHLOROPLASTIC"/>
    <property type="match status" value="1"/>
</dbReference>
<dbReference type="InterPro" id="IPR050963">
    <property type="entry name" value="Sirohydro_Cobaltochel/CbiX"/>
</dbReference>
<comment type="caution">
    <text evidence="3">The sequence shown here is derived from an EMBL/GenBank/DDBJ whole genome shotgun (WGS) entry which is preliminary data.</text>
</comment>
<dbReference type="SUPFAM" id="SSF53800">
    <property type="entry name" value="Chelatase"/>
    <property type="match status" value="1"/>
</dbReference>
<dbReference type="Gene3D" id="3.40.50.1400">
    <property type="match status" value="2"/>
</dbReference>
<keyword evidence="1" id="KW-0479">Metal-binding</keyword>
<sequence>MTPALLLVAHGSRDPRHAATVAALRERVARLRPGARVAAGYLDFCLPSVPRALEGLAARAGGAVAVPLLLTHAFHARCDLPAVLRSPRPPLRVARAGVLGPSPLLTAALERRLDEAGLPPGERARTGVVLAAAGTSDPRARAGLVDVARAWERTGWYAVRPAFASASGPRVAEAVRALRDRGAARVAVAPYVLAPGRLPDRIAAGAHAAGADVLAEPLGAAPEVAELVWQRYEEAVPAGAERRALPA</sequence>
<evidence type="ECO:0000256" key="1">
    <source>
        <dbReference type="ARBA" id="ARBA00022723"/>
    </source>
</evidence>
<dbReference type="PANTHER" id="PTHR33542:SF5">
    <property type="entry name" value="FERROCHELATASE CHE1"/>
    <property type="match status" value="1"/>
</dbReference>
<keyword evidence="4" id="KW-1185">Reference proteome</keyword>
<name>A0ABW0ZBA8_9ACTN</name>
<evidence type="ECO:0000313" key="3">
    <source>
        <dbReference type="EMBL" id="MFC5724419.1"/>
    </source>
</evidence>
<dbReference type="CDD" id="cd03416">
    <property type="entry name" value="CbiX_SirB_N"/>
    <property type="match status" value="1"/>
</dbReference>
<dbReference type="CDD" id="cd03414">
    <property type="entry name" value="CbiX_SirB_C"/>
    <property type="match status" value="1"/>
</dbReference>
<dbReference type="InterPro" id="IPR002762">
    <property type="entry name" value="CbiX-like"/>
</dbReference>
<dbReference type="Proteomes" id="UP001596083">
    <property type="component" value="Unassembled WGS sequence"/>
</dbReference>
<dbReference type="RefSeq" id="WP_390320879.1">
    <property type="nucleotide sequence ID" value="NZ_JBHSPB010000027.1"/>
</dbReference>
<keyword evidence="2" id="KW-0456">Lyase</keyword>
<reference evidence="4" key="1">
    <citation type="journal article" date="2019" name="Int. J. Syst. Evol. Microbiol.">
        <title>The Global Catalogue of Microorganisms (GCM) 10K type strain sequencing project: providing services to taxonomists for standard genome sequencing and annotation.</title>
        <authorList>
            <consortium name="The Broad Institute Genomics Platform"/>
            <consortium name="The Broad Institute Genome Sequencing Center for Infectious Disease"/>
            <person name="Wu L."/>
            <person name="Ma J."/>
        </authorList>
    </citation>
    <scope>NUCLEOTIDE SEQUENCE [LARGE SCALE GENOMIC DNA]</scope>
    <source>
        <strain evidence="4">CGMCC 4.7304</strain>
    </source>
</reference>
<organism evidence="3 4">
    <name type="scientific">Streptomyces gamaensis</name>
    <dbReference type="NCBI Taxonomy" id="1763542"/>
    <lineage>
        <taxon>Bacteria</taxon>
        <taxon>Bacillati</taxon>
        <taxon>Actinomycetota</taxon>
        <taxon>Actinomycetes</taxon>
        <taxon>Kitasatosporales</taxon>
        <taxon>Streptomycetaceae</taxon>
        <taxon>Streptomyces</taxon>
    </lineage>
</organism>